<name>A0A5J9WIN3_9POAL</name>
<dbReference type="PANTHER" id="PTHR24009">
    <property type="entry name" value="RNA-BINDING (RRM/RBD/RNP MOTIFS)"/>
    <property type="match status" value="1"/>
</dbReference>
<feature type="region of interest" description="Disordered" evidence="9">
    <location>
        <begin position="535"/>
        <end position="617"/>
    </location>
</feature>
<dbReference type="CDD" id="cd12458">
    <property type="entry name" value="RRM_AtC3H46_like"/>
    <property type="match status" value="1"/>
</dbReference>
<evidence type="ECO:0000256" key="8">
    <source>
        <dbReference type="SAM" id="Coils"/>
    </source>
</evidence>
<evidence type="ECO:0008006" key="14">
    <source>
        <dbReference type="Google" id="ProtNLM"/>
    </source>
</evidence>
<sequence>MDAYEATKVVFSRIQALDPDHAAKIMGLLLIQDHGEKEMIRLAFGPESLLHAVMAKARKDLGLLLPASPTSVAAAGHVPFLQLPRQQGGSGRAGAPSPLSVSSPSSWAQAPVFSRSNGAGEDAAAAGEGGEELPSPVNGGAAPFFPPSREALLEDMQLQEQLAFLNDGGGMNPAQQLPAFDGGECRSPGPGDGGGMFSYGPGWPNGGHPAHRRSASVNELCLGGGGGGDGFGWRPCLYYARGFCKNGSSCRFVHAGLPDDAAALAGAKMDAADQQQQQQQQCQEFLLRSKSQRLGPAAFPYSPTGSLPGSPSAASKCLSLLLQQQQHDRAAAAAALMLGGGDEAHKFMGRPRFDRADFASMMNPGSRQIYLTFPADSTFREEDVSNYFSIYGPVHDVRIPYQQKRMFGFVTFVYPETVKLILAKGNPHFICDARVLVKPYKEKGKVPDKYRKQPQGDFSGCNSPTGLDACRDPFDLHQLGARMLQHSNSANELLFRRKLEEQQAAELQQAIELQSRRLMGLQLLDLKSRAAAAAASPTSALPTNTFASSQPASTNMVESPPSDSGEQLKLSSTFAPEGKVNGSDKEESAGETSPNAADSDQSGEHNLPDSPFASPTKSAAMAHDCFAPAGTENAAHRGGVDCGSNAEGGGLRPSPLDIPSPKPYFFPMHRYTYTFLNGDHAVLRSRSDGDVKFAVSVSDTPSLIIEYKKSDGGKGVKCQHSVSSLSFVLSALAFVVDSSTKPQEKKMPLALIKKPAA</sequence>
<keyword evidence="13" id="KW-1185">Reference proteome</keyword>
<feature type="zinc finger region" description="C3H1-type" evidence="7">
    <location>
        <begin position="230"/>
        <end position="257"/>
    </location>
</feature>
<protein>
    <recommendedName>
        <fullName evidence="14">C3H1-type domain-containing protein</fullName>
    </recommendedName>
</protein>
<gene>
    <name evidence="12" type="ORF">EJB05_06802</name>
</gene>
<dbReference type="GO" id="GO:0003677">
    <property type="term" value="F:DNA binding"/>
    <property type="evidence" value="ECO:0007669"/>
    <property type="project" value="UniProtKB-KW"/>
</dbReference>
<proteinExistence type="predicted"/>
<dbReference type="OrthoDB" id="1897736at2759"/>
<dbReference type="InterPro" id="IPR000571">
    <property type="entry name" value="Znf_CCCH"/>
</dbReference>
<dbReference type="Proteomes" id="UP000324897">
    <property type="component" value="Chromosome 5"/>
</dbReference>
<dbReference type="Pfam" id="PF00076">
    <property type="entry name" value="RRM_1"/>
    <property type="match status" value="1"/>
</dbReference>
<dbReference type="EMBL" id="RWGY01000004">
    <property type="protein sequence ID" value="TVU47210.1"/>
    <property type="molecule type" value="Genomic_DNA"/>
</dbReference>
<keyword evidence="5" id="KW-0238">DNA-binding</keyword>
<dbReference type="SMART" id="SM00360">
    <property type="entry name" value="RRM"/>
    <property type="match status" value="1"/>
</dbReference>
<keyword evidence="2 7" id="KW-0863">Zinc-finger</keyword>
<reference evidence="12 13" key="1">
    <citation type="journal article" date="2019" name="Sci. Rep.">
        <title>A high-quality genome of Eragrostis curvula grass provides insights into Poaceae evolution and supports new strategies to enhance forage quality.</title>
        <authorList>
            <person name="Carballo J."/>
            <person name="Santos B.A.C.M."/>
            <person name="Zappacosta D."/>
            <person name="Garbus I."/>
            <person name="Selva J.P."/>
            <person name="Gallo C.A."/>
            <person name="Diaz A."/>
            <person name="Albertini E."/>
            <person name="Caccamo M."/>
            <person name="Echenique V."/>
        </authorList>
    </citation>
    <scope>NUCLEOTIDE SEQUENCE [LARGE SCALE GENOMIC DNA]</scope>
    <source>
        <strain evidence="13">cv. Victoria</strain>
        <tissue evidence="12">Leaf</tissue>
    </source>
</reference>
<evidence type="ECO:0000259" key="11">
    <source>
        <dbReference type="PROSITE" id="PS50103"/>
    </source>
</evidence>
<feature type="region of interest" description="Disordered" evidence="9">
    <location>
        <begin position="632"/>
        <end position="656"/>
    </location>
</feature>
<evidence type="ECO:0000256" key="5">
    <source>
        <dbReference type="ARBA" id="ARBA00023125"/>
    </source>
</evidence>
<evidence type="ECO:0000313" key="13">
    <source>
        <dbReference type="Proteomes" id="UP000324897"/>
    </source>
</evidence>
<feature type="region of interest" description="Disordered" evidence="9">
    <location>
        <begin position="83"/>
        <end position="146"/>
    </location>
</feature>
<feature type="domain" description="RRM" evidence="10">
    <location>
        <begin position="367"/>
        <end position="443"/>
    </location>
</feature>
<dbReference type="AlphaFoldDB" id="A0A5J9WIN3"/>
<feature type="compositionally biased region" description="Low complexity" evidence="9">
    <location>
        <begin position="93"/>
        <end position="111"/>
    </location>
</feature>
<feature type="coiled-coil region" evidence="8">
    <location>
        <begin position="490"/>
        <end position="517"/>
    </location>
</feature>
<dbReference type="Gramene" id="TVU47210">
    <property type="protein sequence ID" value="TVU47210"/>
    <property type="gene ID" value="EJB05_06802"/>
</dbReference>
<evidence type="ECO:0000256" key="1">
    <source>
        <dbReference type="ARBA" id="ARBA00022723"/>
    </source>
</evidence>
<dbReference type="GO" id="GO:0008270">
    <property type="term" value="F:zinc ion binding"/>
    <property type="evidence" value="ECO:0007669"/>
    <property type="project" value="UniProtKB-KW"/>
</dbReference>
<dbReference type="Gene3D" id="3.30.1370.210">
    <property type="match status" value="1"/>
</dbReference>
<dbReference type="Pfam" id="PF23182">
    <property type="entry name" value="PABC_AtC3H46"/>
    <property type="match status" value="1"/>
</dbReference>
<dbReference type="Pfam" id="PF00642">
    <property type="entry name" value="zf-CCCH"/>
    <property type="match status" value="1"/>
</dbReference>
<evidence type="ECO:0000256" key="4">
    <source>
        <dbReference type="ARBA" id="ARBA00022884"/>
    </source>
</evidence>
<dbReference type="InterPro" id="IPR035979">
    <property type="entry name" value="RBD_domain_sf"/>
</dbReference>
<evidence type="ECO:0000256" key="9">
    <source>
        <dbReference type="SAM" id="MobiDB-lite"/>
    </source>
</evidence>
<dbReference type="PANTHER" id="PTHR24009:SF27">
    <property type="entry name" value="RNA-BINDING ZINC FINGER FAMILY PROTEIN"/>
    <property type="match status" value="1"/>
</dbReference>
<dbReference type="InterPro" id="IPR000504">
    <property type="entry name" value="RRM_dom"/>
</dbReference>
<feature type="compositionally biased region" description="Polar residues" evidence="9">
    <location>
        <begin position="590"/>
        <end position="600"/>
    </location>
</feature>
<dbReference type="InterPro" id="IPR012677">
    <property type="entry name" value="Nucleotide-bd_a/b_plait_sf"/>
</dbReference>
<dbReference type="PROSITE" id="PS50102">
    <property type="entry name" value="RRM"/>
    <property type="match status" value="1"/>
</dbReference>
<dbReference type="Gene3D" id="3.30.70.330">
    <property type="match status" value="1"/>
</dbReference>
<evidence type="ECO:0000256" key="2">
    <source>
        <dbReference type="ARBA" id="ARBA00022771"/>
    </source>
</evidence>
<organism evidence="12 13">
    <name type="scientific">Eragrostis curvula</name>
    <name type="common">weeping love grass</name>
    <dbReference type="NCBI Taxonomy" id="38414"/>
    <lineage>
        <taxon>Eukaryota</taxon>
        <taxon>Viridiplantae</taxon>
        <taxon>Streptophyta</taxon>
        <taxon>Embryophyta</taxon>
        <taxon>Tracheophyta</taxon>
        <taxon>Spermatophyta</taxon>
        <taxon>Magnoliopsida</taxon>
        <taxon>Liliopsida</taxon>
        <taxon>Poales</taxon>
        <taxon>Poaceae</taxon>
        <taxon>PACMAD clade</taxon>
        <taxon>Chloridoideae</taxon>
        <taxon>Eragrostideae</taxon>
        <taxon>Eragrostidinae</taxon>
        <taxon>Eragrostis</taxon>
    </lineage>
</organism>
<evidence type="ECO:0000313" key="12">
    <source>
        <dbReference type="EMBL" id="TVU47210.1"/>
    </source>
</evidence>
<keyword evidence="1 7" id="KW-0479">Metal-binding</keyword>
<keyword evidence="4 6" id="KW-0694">RNA-binding</keyword>
<dbReference type="InterPro" id="IPR056276">
    <property type="entry name" value="AtC3H46-like_PABC-like"/>
</dbReference>
<keyword evidence="3 7" id="KW-0862">Zinc</keyword>
<dbReference type="GO" id="GO:0003723">
    <property type="term" value="F:RNA binding"/>
    <property type="evidence" value="ECO:0007669"/>
    <property type="project" value="UniProtKB-UniRule"/>
</dbReference>
<dbReference type="PROSITE" id="PS50103">
    <property type="entry name" value="ZF_C3H1"/>
    <property type="match status" value="1"/>
</dbReference>
<evidence type="ECO:0000259" key="10">
    <source>
        <dbReference type="PROSITE" id="PS50102"/>
    </source>
</evidence>
<evidence type="ECO:0000256" key="6">
    <source>
        <dbReference type="PROSITE-ProRule" id="PRU00176"/>
    </source>
</evidence>
<feature type="domain" description="C3H1-type" evidence="11">
    <location>
        <begin position="230"/>
        <end position="257"/>
    </location>
</feature>
<accession>A0A5J9WIN3</accession>
<dbReference type="SUPFAM" id="SSF54928">
    <property type="entry name" value="RNA-binding domain, RBD"/>
    <property type="match status" value="1"/>
</dbReference>
<comment type="caution">
    <text evidence="12">The sequence shown here is derived from an EMBL/GenBank/DDBJ whole genome shotgun (WGS) entry which is preliminary data.</text>
</comment>
<feature type="compositionally biased region" description="Polar residues" evidence="9">
    <location>
        <begin position="536"/>
        <end position="574"/>
    </location>
</feature>
<evidence type="ECO:0000256" key="3">
    <source>
        <dbReference type="ARBA" id="ARBA00022833"/>
    </source>
</evidence>
<evidence type="ECO:0000256" key="7">
    <source>
        <dbReference type="PROSITE-ProRule" id="PRU00723"/>
    </source>
</evidence>
<dbReference type="InterPro" id="IPR034365">
    <property type="entry name" value="AtC3H46-like_RRM"/>
</dbReference>
<keyword evidence="8" id="KW-0175">Coiled coil</keyword>
<dbReference type="FunFam" id="3.30.70.330:FF:000678">
    <property type="entry name" value="zinc finger CCCH domain-containing protein 53-like isoform X2"/>
    <property type="match status" value="1"/>
</dbReference>